<dbReference type="InterPro" id="IPR052028">
    <property type="entry name" value="HipA_Ser/Thr_kinase"/>
</dbReference>
<reference evidence="6" key="1">
    <citation type="journal article" date="2014" name="Int. J. Syst. Evol. Microbiol.">
        <title>Complete genome sequence of Corynebacterium casei LMG S-19264T (=DSM 44701T), isolated from a smear-ripened cheese.</title>
        <authorList>
            <consortium name="US DOE Joint Genome Institute (JGI-PGF)"/>
            <person name="Walter F."/>
            <person name="Albersmeier A."/>
            <person name="Kalinowski J."/>
            <person name="Ruckert C."/>
        </authorList>
    </citation>
    <scope>NUCLEOTIDE SEQUENCE</scope>
    <source>
        <strain evidence="6">CGMCC 4.7398</strain>
    </source>
</reference>
<dbReference type="Pfam" id="PF07804">
    <property type="entry name" value="HipA_C"/>
    <property type="match status" value="1"/>
</dbReference>
<dbReference type="Pfam" id="PF13657">
    <property type="entry name" value="Couple_hipA"/>
    <property type="match status" value="1"/>
</dbReference>
<sequence length="429" mass="46573">MTDRLTVWFDGTFIGNLDQADDGTLVFRYDDAYRSAPRATPLSVSMPLVGAHHADAVVRPWIDNLLPDNDDVRIRWAREFGERRVTAFNLLKHMGADCAGAVQFLEDGDTFDSAGALVPLTDSEIAAHLRVLRQDDSAWDFVETGGRWSLGGQQGKFALARRADGGWGLPTGREPSTHIFKVGVARLADSDAAEYVTMRAAHALGLQTAGIELCTFGEELAVVVERFDRTDESGPGWASGLPPRRVHQEDVCQALGLPRTLKYQADGGPSAGDIAGLFGRVSTPRRLERVRQRFAEATVFNWLTAGTDAHAKNYALIHAGGSATLAPLYDLMSAALVMDDREVFYQGKLAMKLGGEYGIRRIGWRELEKAAADLAVDPDWLVQRAKDMWEAIPAAFADATDGAGPAIGPSVGRQFKDGIAGLIARLKPI</sequence>
<comment type="caution">
    <text evidence="6">The sequence shown here is derived from an EMBL/GenBank/DDBJ whole genome shotgun (WGS) entry which is preliminary data.</text>
</comment>
<dbReference type="GO" id="GO:0004674">
    <property type="term" value="F:protein serine/threonine kinase activity"/>
    <property type="evidence" value="ECO:0007669"/>
    <property type="project" value="TreeGrafter"/>
</dbReference>
<evidence type="ECO:0000256" key="3">
    <source>
        <dbReference type="ARBA" id="ARBA00022777"/>
    </source>
</evidence>
<dbReference type="RefSeq" id="WP_189668767.1">
    <property type="nucleotide sequence ID" value="NZ_BNAS01000002.1"/>
</dbReference>
<dbReference type="CDD" id="cd17808">
    <property type="entry name" value="HipA_Ec_like"/>
    <property type="match status" value="1"/>
</dbReference>
<feature type="domain" description="HipA-like C-terminal" evidence="4">
    <location>
        <begin position="148"/>
        <end position="395"/>
    </location>
</feature>
<evidence type="ECO:0000313" key="6">
    <source>
        <dbReference type="EMBL" id="GHH70192.1"/>
    </source>
</evidence>
<dbReference type="AlphaFoldDB" id="A0A919FPK1"/>
<dbReference type="EMBL" id="BNAS01000002">
    <property type="protein sequence ID" value="GHH70192.1"/>
    <property type="molecule type" value="Genomic_DNA"/>
</dbReference>
<evidence type="ECO:0000259" key="4">
    <source>
        <dbReference type="Pfam" id="PF07804"/>
    </source>
</evidence>
<evidence type="ECO:0000259" key="5">
    <source>
        <dbReference type="Pfam" id="PF13657"/>
    </source>
</evidence>
<evidence type="ECO:0000313" key="7">
    <source>
        <dbReference type="Proteomes" id="UP000627369"/>
    </source>
</evidence>
<dbReference type="PANTHER" id="PTHR37419:SF1">
    <property type="entry name" value="SERINE_THREONINE-PROTEIN KINASE TOXIN HIPA"/>
    <property type="match status" value="1"/>
</dbReference>
<proteinExistence type="inferred from homology"/>
<name>A0A919FPK1_9MICO</name>
<organism evidence="6 7">
    <name type="scientific">Promicromonospora soli</name>
    <dbReference type="NCBI Taxonomy" id="2035533"/>
    <lineage>
        <taxon>Bacteria</taxon>
        <taxon>Bacillati</taxon>
        <taxon>Actinomycetota</taxon>
        <taxon>Actinomycetes</taxon>
        <taxon>Micrococcales</taxon>
        <taxon>Promicromonosporaceae</taxon>
        <taxon>Promicromonospora</taxon>
    </lineage>
</organism>
<accession>A0A919FPK1</accession>
<feature type="domain" description="HipA N-terminal subdomain 1" evidence="5">
    <location>
        <begin position="5"/>
        <end position="104"/>
    </location>
</feature>
<reference evidence="6" key="2">
    <citation type="submission" date="2020-09" db="EMBL/GenBank/DDBJ databases">
        <authorList>
            <person name="Sun Q."/>
            <person name="Zhou Y."/>
        </authorList>
    </citation>
    <scope>NUCLEOTIDE SEQUENCE</scope>
    <source>
        <strain evidence="6">CGMCC 4.7398</strain>
    </source>
</reference>
<keyword evidence="2" id="KW-0808">Transferase</keyword>
<dbReference type="GO" id="GO:0005829">
    <property type="term" value="C:cytosol"/>
    <property type="evidence" value="ECO:0007669"/>
    <property type="project" value="TreeGrafter"/>
</dbReference>
<evidence type="ECO:0000256" key="2">
    <source>
        <dbReference type="ARBA" id="ARBA00022679"/>
    </source>
</evidence>
<keyword evidence="7" id="KW-1185">Reference proteome</keyword>
<evidence type="ECO:0000256" key="1">
    <source>
        <dbReference type="ARBA" id="ARBA00010164"/>
    </source>
</evidence>
<dbReference type="Gene3D" id="1.10.1070.20">
    <property type="match status" value="1"/>
</dbReference>
<comment type="similarity">
    <text evidence="1">Belongs to the HipA Ser/Thr kinase family.</text>
</comment>
<dbReference type="Proteomes" id="UP000627369">
    <property type="component" value="Unassembled WGS sequence"/>
</dbReference>
<dbReference type="InterPro" id="IPR017508">
    <property type="entry name" value="HipA_N1"/>
</dbReference>
<protein>
    <submittedName>
        <fullName evidence="6">HipA domain-containing protein</fullName>
    </submittedName>
</protein>
<dbReference type="InterPro" id="IPR012893">
    <property type="entry name" value="HipA-like_C"/>
</dbReference>
<dbReference type="PANTHER" id="PTHR37419">
    <property type="entry name" value="SERINE/THREONINE-PROTEIN KINASE TOXIN HIPA"/>
    <property type="match status" value="1"/>
</dbReference>
<gene>
    <name evidence="6" type="ORF">GCM10017772_16410</name>
</gene>
<dbReference type="NCBIfam" id="TIGR03071">
    <property type="entry name" value="couple_hipA"/>
    <property type="match status" value="1"/>
</dbReference>
<keyword evidence="3" id="KW-0418">Kinase</keyword>